<protein>
    <submittedName>
        <fullName evidence="6">LacI family DNA-binding transcriptional regulator</fullName>
    </submittedName>
</protein>
<reference evidence="6 7" key="1">
    <citation type="submission" date="2023-12" db="EMBL/GenBank/DDBJ databases">
        <title>Sinomonas terricola sp. nov, isolated from litchi orchard soil in Guangdong, PR China.</title>
        <authorList>
            <person name="Jiaxin W."/>
            <person name="Yang Z."/>
            <person name="Honghui Z."/>
        </authorList>
    </citation>
    <scope>NUCLEOTIDE SEQUENCE [LARGE SCALE GENOMIC DNA]</scope>
    <source>
        <strain evidence="6 7">JGH33</strain>
    </source>
</reference>
<dbReference type="SUPFAM" id="SSF53822">
    <property type="entry name" value="Periplasmic binding protein-like I"/>
    <property type="match status" value="1"/>
</dbReference>
<keyword evidence="3 6" id="KW-0238">DNA-binding</keyword>
<dbReference type="InterPro" id="IPR046335">
    <property type="entry name" value="LacI/GalR-like_sensor"/>
</dbReference>
<dbReference type="InterPro" id="IPR010982">
    <property type="entry name" value="Lambda_DNA-bd_dom_sf"/>
</dbReference>
<evidence type="ECO:0000259" key="5">
    <source>
        <dbReference type="PROSITE" id="PS50932"/>
    </source>
</evidence>
<dbReference type="PROSITE" id="PS50932">
    <property type="entry name" value="HTH_LACI_2"/>
    <property type="match status" value="1"/>
</dbReference>
<comment type="caution">
    <text evidence="6">The sequence shown here is derived from an EMBL/GenBank/DDBJ whole genome shotgun (WGS) entry which is preliminary data.</text>
</comment>
<name>A0ABU5T6A8_9MICC</name>
<dbReference type="EMBL" id="JAYGGQ010000007">
    <property type="protein sequence ID" value="MEA5455203.1"/>
    <property type="molecule type" value="Genomic_DNA"/>
</dbReference>
<evidence type="ECO:0000313" key="6">
    <source>
        <dbReference type="EMBL" id="MEA5455203.1"/>
    </source>
</evidence>
<proteinExistence type="predicted"/>
<keyword evidence="1" id="KW-0678">Repressor</keyword>
<dbReference type="SMART" id="SM00354">
    <property type="entry name" value="HTH_LACI"/>
    <property type="match status" value="1"/>
</dbReference>
<gene>
    <name evidence="6" type="ORF">SPF06_10765</name>
</gene>
<evidence type="ECO:0000256" key="3">
    <source>
        <dbReference type="ARBA" id="ARBA00023125"/>
    </source>
</evidence>
<dbReference type="CDD" id="cd06267">
    <property type="entry name" value="PBP1_LacI_sugar_binding-like"/>
    <property type="match status" value="1"/>
</dbReference>
<keyword evidence="7" id="KW-1185">Reference proteome</keyword>
<evidence type="ECO:0000313" key="7">
    <source>
        <dbReference type="Proteomes" id="UP001304769"/>
    </source>
</evidence>
<dbReference type="GO" id="GO:0003677">
    <property type="term" value="F:DNA binding"/>
    <property type="evidence" value="ECO:0007669"/>
    <property type="project" value="UniProtKB-KW"/>
</dbReference>
<dbReference type="InterPro" id="IPR028082">
    <property type="entry name" value="Peripla_BP_I"/>
</dbReference>
<dbReference type="PANTHER" id="PTHR30146">
    <property type="entry name" value="LACI-RELATED TRANSCRIPTIONAL REPRESSOR"/>
    <property type="match status" value="1"/>
</dbReference>
<dbReference type="RefSeq" id="WP_323279059.1">
    <property type="nucleotide sequence ID" value="NZ_JAYGGQ010000007.1"/>
</dbReference>
<evidence type="ECO:0000256" key="4">
    <source>
        <dbReference type="ARBA" id="ARBA00023163"/>
    </source>
</evidence>
<dbReference type="CDD" id="cd01392">
    <property type="entry name" value="HTH_LacI"/>
    <property type="match status" value="1"/>
</dbReference>
<dbReference type="Pfam" id="PF00356">
    <property type="entry name" value="LacI"/>
    <property type="match status" value="1"/>
</dbReference>
<dbReference type="InterPro" id="IPR000843">
    <property type="entry name" value="HTH_LacI"/>
</dbReference>
<keyword evidence="4" id="KW-0804">Transcription</keyword>
<keyword evidence="2" id="KW-0805">Transcription regulation</keyword>
<feature type="domain" description="HTH lacI-type" evidence="5">
    <location>
        <begin position="11"/>
        <end position="65"/>
    </location>
</feature>
<dbReference type="PANTHER" id="PTHR30146:SF148">
    <property type="entry name" value="HTH-TYPE TRANSCRIPTIONAL REPRESSOR PURR-RELATED"/>
    <property type="match status" value="1"/>
</dbReference>
<organism evidence="6 7">
    <name type="scientific">Sinomonas terricola</name>
    <dbReference type="NCBI Taxonomy" id="3110330"/>
    <lineage>
        <taxon>Bacteria</taxon>
        <taxon>Bacillati</taxon>
        <taxon>Actinomycetota</taxon>
        <taxon>Actinomycetes</taxon>
        <taxon>Micrococcales</taxon>
        <taxon>Micrococcaceae</taxon>
        <taxon>Sinomonas</taxon>
    </lineage>
</organism>
<dbReference type="Proteomes" id="UP001304769">
    <property type="component" value="Unassembled WGS sequence"/>
</dbReference>
<sequence length="361" mass="38258">MTKREQSAKEATVADVARAAGVSKAQAARALGGYGAVSEQVLSLVIAAAEGLGYRPNQLAKSMTTGRSNSIGVVVGDIENAHFGLALRGISDEVRDAGYTVVLVNTDEDLANEVAAVQELLQQRVAGLIVAPCSSTDTSHLESAQAHGRAVVLFDRGVRGLALDTVRVDFADAALEVGRLLLDTGHRRIGYVSSQRVKAAYQRGMDLGLSPVADRVDGIERAFTEAGSEWDPALVKLNATSDDALAAACAELLDQAEPATAVVCSDSLIALRVLGQIKRRGLRIPEDISVVAYDDFAWTELIEPPLTVVAQPVYDMGREAARALLRRLGHRVPAEQLPLRAHLIERASVSAPTVSSTLPGR</sequence>
<accession>A0ABU5T6A8</accession>
<dbReference type="Gene3D" id="3.40.50.2300">
    <property type="match status" value="2"/>
</dbReference>
<dbReference type="Pfam" id="PF13377">
    <property type="entry name" value="Peripla_BP_3"/>
    <property type="match status" value="1"/>
</dbReference>
<evidence type="ECO:0000256" key="2">
    <source>
        <dbReference type="ARBA" id="ARBA00023015"/>
    </source>
</evidence>
<dbReference type="Gene3D" id="1.10.260.40">
    <property type="entry name" value="lambda repressor-like DNA-binding domains"/>
    <property type="match status" value="1"/>
</dbReference>
<evidence type="ECO:0000256" key="1">
    <source>
        <dbReference type="ARBA" id="ARBA00022491"/>
    </source>
</evidence>
<dbReference type="SUPFAM" id="SSF47413">
    <property type="entry name" value="lambda repressor-like DNA-binding domains"/>
    <property type="match status" value="1"/>
</dbReference>